<evidence type="ECO:0000313" key="1">
    <source>
        <dbReference type="EMBL" id="GAB0058543.1"/>
    </source>
</evidence>
<gene>
    <name evidence="1" type="ORF">SIID45300_02894</name>
</gene>
<dbReference type="SUPFAM" id="SSF54913">
    <property type="entry name" value="GlnB-like"/>
    <property type="match status" value="1"/>
</dbReference>
<accession>A0ABQ0CCB7</accession>
<comment type="caution">
    <text evidence="1">The sequence shown here is derived from an EMBL/GenBank/DDBJ whole genome shotgun (WGS) entry which is preliminary data.</text>
</comment>
<keyword evidence="2" id="KW-1185">Reference proteome</keyword>
<dbReference type="EMBL" id="BAAFGK010000005">
    <property type="protein sequence ID" value="GAB0058543.1"/>
    <property type="molecule type" value="Genomic_DNA"/>
</dbReference>
<dbReference type="Gene3D" id="3.30.70.120">
    <property type="match status" value="1"/>
</dbReference>
<dbReference type="PROSITE" id="PS51343">
    <property type="entry name" value="PII_GLNB_DOM"/>
    <property type="match status" value="1"/>
</dbReference>
<reference evidence="1 2" key="1">
    <citation type="submission" date="2024-05" db="EMBL/GenBank/DDBJ databases">
        <authorList>
            <consortium name="Candidatus Magnetaquicoccaceae bacterium FCR-1 genome sequencing consortium"/>
            <person name="Shimoshige H."/>
            <person name="Shimamura S."/>
            <person name="Taoka A."/>
            <person name="Kobayashi H."/>
            <person name="Maekawa T."/>
        </authorList>
    </citation>
    <scope>NUCLEOTIDE SEQUENCE [LARGE SCALE GENOMIC DNA]</scope>
    <source>
        <strain evidence="1 2">FCR-1</strain>
    </source>
</reference>
<dbReference type="Proteomes" id="UP001628193">
    <property type="component" value="Unassembled WGS sequence"/>
</dbReference>
<name>A0ABQ0CCB7_9PROT</name>
<evidence type="ECO:0008006" key="3">
    <source>
        <dbReference type="Google" id="ProtNLM"/>
    </source>
</evidence>
<dbReference type="RefSeq" id="WP_420906696.1">
    <property type="nucleotide sequence ID" value="NZ_BAAFGK010000005.1"/>
</dbReference>
<dbReference type="InterPro" id="IPR015867">
    <property type="entry name" value="N-reg_PII/ATP_PRibTrfase_C"/>
</dbReference>
<dbReference type="InterPro" id="IPR002187">
    <property type="entry name" value="N-reg_PII"/>
</dbReference>
<evidence type="ECO:0000313" key="2">
    <source>
        <dbReference type="Proteomes" id="UP001628193"/>
    </source>
</evidence>
<dbReference type="SMART" id="SM00938">
    <property type="entry name" value="P-II"/>
    <property type="match status" value="1"/>
</dbReference>
<organism evidence="1 2">
    <name type="scientific">Candidatus Magnetaquiglobus chichijimensis</name>
    <dbReference type="NCBI Taxonomy" id="3141448"/>
    <lineage>
        <taxon>Bacteria</taxon>
        <taxon>Pseudomonadati</taxon>
        <taxon>Pseudomonadota</taxon>
        <taxon>Magnetococcia</taxon>
        <taxon>Magnetococcales</taxon>
        <taxon>Candidatus Magnetaquicoccaceae</taxon>
        <taxon>Candidatus Magnetaquiglobus</taxon>
    </lineage>
</organism>
<reference evidence="1 2" key="2">
    <citation type="submission" date="2024-09" db="EMBL/GenBank/DDBJ databases">
        <title>Draft genome sequence of Candidatus Magnetaquicoccaceae bacterium FCR-1.</title>
        <authorList>
            <person name="Shimoshige H."/>
            <person name="Shimamura S."/>
            <person name="Taoka A."/>
            <person name="Kobayashi H."/>
            <person name="Maekawa T."/>
        </authorList>
    </citation>
    <scope>NUCLEOTIDE SEQUENCE [LARGE SCALE GENOMIC DNA]</scope>
    <source>
        <strain evidence="1 2">FCR-1</strain>
    </source>
</reference>
<sequence length="110" mass="11823">MRFKLIVVTIRSDLSDGIVAAARKSGATGATIIPARGVGIHGVKTIFGLTLDIQRDMILFLVEEHLVKPVLKTIKKVGAFHQPGSGIAFVLDVEKAVGLESQVPNFIDEM</sequence>
<dbReference type="Pfam" id="PF00543">
    <property type="entry name" value="P-II"/>
    <property type="match status" value="1"/>
</dbReference>
<protein>
    <recommendedName>
        <fullName evidence="3">Nitrogen regulatory protein P-II</fullName>
    </recommendedName>
</protein>
<dbReference type="InterPro" id="IPR011322">
    <property type="entry name" value="N-reg_PII-like_a/b"/>
</dbReference>
<proteinExistence type="predicted"/>